<dbReference type="SMART" id="SM00382">
    <property type="entry name" value="AAA"/>
    <property type="match status" value="1"/>
</dbReference>
<dbReference type="InterPro" id="IPR017871">
    <property type="entry name" value="ABC_transporter-like_CS"/>
</dbReference>
<dbReference type="PROSITE" id="PS00211">
    <property type="entry name" value="ABC_TRANSPORTER_1"/>
    <property type="match status" value="1"/>
</dbReference>
<feature type="domain" description="ABC transporter" evidence="3">
    <location>
        <begin position="21"/>
        <end position="236"/>
    </location>
</feature>
<dbReference type="PANTHER" id="PTHR24221">
    <property type="entry name" value="ATP-BINDING CASSETTE SUB-FAMILY B"/>
    <property type="match status" value="1"/>
</dbReference>
<evidence type="ECO:0000256" key="2">
    <source>
        <dbReference type="ARBA" id="ARBA00022840"/>
    </source>
</evidence>
<keyword evidence="1" id="KW-0547">Nucleotide-binding</keyword>
<dbReference type="PANTHER" id="PTHR24221:SF654">
    <property type="entry name" value="ATP-BINDING CASSETTE SUB-FAMILY B MEMBER 6"/>
    <property type="match status" value="1"/>
</dbReference>
<sequence>MPPVVSRPSEFDGRVANSALIRFDRVSVSVHGKSILAGISFAVNVGEKAVFRGKSGSGKSTVLKTLLGLYRVTSGRIFFEHEPLDSSTVKSVRRRAAYIGQEPVLGAETVREALMLPFRFKTHRGNEPSDRRLNEVLARLHLSPDILARECRLVSGGEKQRIAIARALLLGKSLYLLDEVTSALDDESKQAVLNVFADPSFTVLSVAHDPDWVARCDLVLELEGGRLARIHHNGNT</sequence>
<dbReference type="InterPro" id="IPR039421">
    <property type="entry name" value="Type_1_exporter"/>
</dbReference>
<reference evidence="4 5" key="1">
    <citation type="submission" date="2023-03" db="EMBL/GenBank/DDBJ databases">
        <authorList>
            <person name="Pearce D."/>
        </authorList>
    </citation>
    <scope>NUCLEOTIDE SEQUENCE [LARGE SCALE GENOMIC DNA]</scope>
    <source>
        <strain evidence="4">Msz</strain>
    </source>
</reference>
<dbReference type="Pfam" id="PF00005">
    <property type="entry name" value="ABC_tran"/>
    <property type="match status" value="1"/>
</dbReference>
<dbReference type="CDD" id="cd03228">
    <property type="entry name" value="ABCC_MRP_Like"/>
    <property type="match status" value="1"/>
</dbReference>
<dbReference type="Gene3D" id="3.40.50.300">
    <property type="entry name" value="P-loop containing nucleotide triphosphate hydrolases"/>
    <property type="match status" value="1"/>
</dbReference>
<dbReference type="PROSITE" id="PS50893">
    <property type="entry name" value="ABC_TRANSPORTER_2"/>
    <property type="match status" value="1"/>
</dbReference>
<dbReference type="EMBL" id="OX458333">
    <property type="protein sequence ID" value="CAI8846635.1"/>
    <property type="molecule type" value="Genomic_DNA"/>
</dbReference>
<dbReference type="InterPro" id="IPR027417">
    <property type="entry name" value="P-loop_NTPase"/>
</dbReference>
<dbReference type="SUPFAM" id="SSF52540">
    <property type="entry name" value="P-loop containing nucleoside triphosphate hydrolases"/>
    <property type="match status" value="1"/>
</dbReference>
<name>A0ABM9I2H0_9GAMM</name>
<protein>
    <submittedName>
        <fullName evidence="4">ABC transport system ATP-binding protein</fullName>
    </submittedName>
</protein>
<evidence type="ECO:0000256" key="1">
    <source>
        <dbReference type="ARBA" id="ARBA00022741"/>
    </source>
</evidence>
<keyword evidence="5" id="KW-1185">Reference proteome</keyword>
<dbReference type="Proteomes" id="UP001162030">
    <property type="component" value="Chromosome"/>
</dbReference>
<dbReference type="InterPro" id="IPR003593">
    <property type="entry name" value="AAA+_ATPase"/>
</dbReference>
<keyword evidence="2 4" id="KW-0067">ATP-binding</keyword>
<dbReference type="InterPro" id="IPR003439">
    <property type="entry name" value="ABC_transporter-like_ATP-bd"/>
</dbReference>
<accession>A0ABM9I2H0</accession>
<evidence type="ECO:0000313" key="4">
    <source>
        <dbReference type="EMBL" id="CAI8846635.1"/>
    </source>
</evidence>
<dbReference type="GO" id="GO:0005524">
    <property type="term" value="F:ATP binding"/>
    <property type="evidence" value="ECO:0007669"/>
    <property type="project" value="UniProtKB-KW"/>
</dbReference>
<organism evidence="4 5">
    <name type="scientific">Methylocaldum szegediense</name>
    <dbReference type="NCBI Taxonomy" id="73780"/>
    <lineage>
        <taxon>Bacteria</taxon>
        <taxon>Pseudomonadati</taxon>
        <taxon>Pseudomonadota</taxon>
        <taxon>Gammaproteobacteria</taxon>
        <taxon>Methylococcales</taxon>
        <taxon>Methylococcaceae</taxon>
        <taxon>Methylocaldum</taxon>
    </lineage>
</organism>
<evidence type="ECO:0000313" key="5">
    <source>
        <dbReference type="Proteomes" id="UP001162030"/>
    </source>
</evidence>
<evidence type="ECO:0000259" key="3">
    <source>
        <dbReference type="PROSITE" id="PS50893"/>
    </source>
</evidence>
<dbReference type="RefSeq" id="WP_051331976.1">
    <property type="nucleotide sequence ID" value="NZ_OX458333.1"/>
</dbReference>
<gene>
    <name evidence="4" type="ORF">MSZNOR_2431</name>
</gene>
<proteinExistence type="predicted"/>